<gene>
    <name evidence="1" type="ORF">FHS27_005995</name>
</gene>
<protein>
    <submittedName>
        <fullName evidence="1">Uncharacterized protein</fullName>
    </submittedName>
</protein>
<dbReference type="EMBL" id="JACHXU010000032">
    <property type="protein sequence ID" value="MBB3210149.1"/>
    <property type="molecule type" value="Genomic_DNA"/>
</dbReference>
<proteinExistence type="predicted"/>
<accession>A0A7W5E4R4</accession>
<sequence>MSKDVYNRVRRSGNCVVCLVRPTKKTQFNAHAAFEKFCEHALGARDNAISVIVSLAEKYRIVFVTLFNGDRNVTQEKHRF</sequence>
<evidence type="ECO:0000313" key="2">
    <source>
        <dbReference type="Proteomes" id="UP000536179"/>
    </source>
</evidence>
<keyword evidence="2" id="KW-1185">Reference proteome</keyword>
<name>A0A7W5E4R4_9BACT</name>
<comment type="caution">
    <text evidence="1">The sequence shown here is derived from an EMBL/GenBank/DDBJ whole genome shotgun (WGS) entry which is preliminary data.</text>
</comment>
<dbReference type="Proteomes" id="UP000536179">
    <property type="component" value="Unassembled WGS sequence"/>
</dbReference>
<organism evidence="1 2">
    <name type="scientific">Aporhodopirellula rubra</name>
    <dbReference type="NCBI Taxonomy" id="980271"/>
    <lineage>
        <taxon>Bacteria</taxon>
        <taxon>Pseudomonadati</taxon>
        <taxon>Planctomycetota</taxon>
        <taxon>Planctomycetia</taxon>
        <taxon>Pirellulales</taxon>
        <taxon>Pirellulaceae</taxon>
        <taxon>Aporhodopirellula</taxon>
    </lineage>
</organism>
<dbReference type="AlphaFoldDB" id="A0A7W5E4R4"/>
<reference evidence="1 2" key="1">
    <citation type="submission" date="2020-08" db="EMBL/GenBank/DDBJ databases">
        <title>Genomic Encyclopedia of Type Strains, Phase III (KMG-III): the genomes of soil and plant-associated and newly described type strains.</title>
        <authorList>
            <person name="Whitman W."/>
        </authorList>
    </citation>
    <scope>NUCLEOTIDE SEQUENCE [LARGE SCALE GENOMIC DNA]</scope>
    <source>
        <strain evidence="1 2">CECT 8075</strain>
    </source>
</reference>
<evidence type="ECO:0000313" key="1">
    <source>
        <dbReference type="EMBL" id="MBB3210149.1"/>
    </source>
</evidence>